<organism evidence="2">
    <name type="scientific">Thiothrix fructosivorans</name>
    <dbReference type="NCBI Taxonomy" id="111770"/>
    <lineage>
        <taxon>Bacteria</taxon>
        <taxon>Pseudomonadati</taxon>
        <taxon>Pseudomonadota</taxon>
        <taxon>Gammaproteobacteria</taxon>
        <taxon>Thiotrichales</taxon>
        <taxon>Thiotrichaceae</taxon>
        <taxon>Thiothrix</taxon>
    </lineage>
</organism>
<evidence type="ECO:0000313" key="3">
    <source>
        <dbReference type="Proteomes" id="UP000664466"/>
    </source>
</evidence>
<dbReference type="EMBL" id="CP072748">
    <property type="protein sequence ID" value="QTX10430.1"/>
    <property type="molecule type" value="Genomic_DNA"/>
</dbReference>
<protein>
    <submittedName>
        <fullName evidence="2">Uncharacterized protein</fullName>
    </submittedName>
</protein>
<sequence length="80" mass="8696">MNETLFYVAAAPFEATCRVENALGQSPLSAAHPTCTKVQTSTLPMDSGNCCENIGFVHRADAREGSCHTENGQQGYPWLY</sequence>
<name>A0A8B0SJ19_9GAMM</name>
<dbReference type="RefSeq" id="WP_207249424.1">
    <property type="nucleotide sequence ID" value="NZ_JAFMPM010000005.1"/>
</dbReference>
<accession>A0A8B0SJ19</accession>
<keyword evidence="3" id="KW-1185">Reference proteome</keyword>
<gene>
    <name evidence="2" type="ORF">J1836_017920</name>
    <name evidence="1" type="ORF">J1836_03150</name>
</gene>
<geneLocation type="plasmid" evidence="1">
    <name>pTfr446</name>
</geneLocation>
<proteinExistence type="predicted"/>
<evidence type="ECO:0000313" key="1">
    <source>
        <dbReference type="EMBL" id="MBO0611927.1"/>
    </source>
</evidence>
<dbReference type="Proteomes" id="UP000664466">
    <property type="component" value="Unassembled WGS sequence"/>
</dbReference>
<reference evidence="2" key="2">
    <citation type="submission" date="2021-04" db="EMBL/GenBank/DDBJ databases">
        <title>Complete Genome and methylome analysis of Thiothrix fructosivorans ATCC 49748.</title>
        <authorList>
            <person name="Fomenkov A."/>
            <person name="Sun L."/>
            <person name="Vincze T."/>
            <person name="Grabovich M.Y."/>
            <person name="Roberts R.J."/>
        </authorList>
    </citation>
    <scope>NUCLEOTIDE SEQUENCE</scope>
    <source>
        <strain evidence="2">ATCC 49748</strain>
    </source>
</reference>
<keyword evidence="1" id="KW-0614">Plasmid</keyword>
<reference evidence="1 3" key="1">
    <citation type="submission" date="2021-03" db="EMBL/GenBank/DDBJ databases">
        <title>Draft genome and methylome analysis of Thiotrix fructosivoruns ATCC 49748.</title>
        <authorList>
            <person name="Fomenkov A."/>
            <person name="Grabovich M.Y."/>
            <person name="Roberts R.J."/>
        </authorList>
    </citation>
    <scope>NUCLEOTIDE SEQUENCE [LARGE SCALE GENOMIC DNA]</scope>
    <source>
        <strain evidence="1 3">ATCC 49748</strain>
        <plasmid evidence="1">pTfr446</plasmid>
    </source>
</reference>
<dbReference type="AlphaFoldDB" id="A0A8B0SJ19"/>
<dbReference type="EMBL" id="JAFMPM010000005">
    <property type="protein sequence ID" value="MBO0611927.1"/>
    <property type="molecule type" value="Genomic_DNA"/>
</dbReference>
<evidence type="ECO:0000313" key="2">
    <source>
        <dbReference type="EMBL" id="QTX10430.1"/>
    </source>
</evidence>